<dbReference type="Gene3D" id="3.40.50.150">
    <property type="entry name" value="Vaccinia Virus protein VP39"/>
    <property type="match status" value="1"/>
</dbReference>
<dbReference type="PROSITE" id="PS00092">
    <property type="entry name" value="N6_MTASE"/>
    <property type="match status" value="1"/>
</dbReference>
<dbReference type="OrthoDB" id="9803017at2"/>
<dbReference type="RefSeq" id="WP_078696791.1">
    <property type="nucleotide sequence ID" value="NZ_FUYH01000012.1"/>
</dbReference>
<keyword evidence="1 3" id="KW-0489">Methyltransferase</keyword>
<dbReference type="PANTHER" id="PTHR43542:SF1">
    <property type="entry name" value="METHYLTRANSFERASE"/>
    <property type="match status" value="1"/>
</dbReference>
<dbReference type="EMBL" id="FUYH01000012">
    <property type="protein sequence ID" value="SKA92313.1"/>
    <property type="molecule type" value="Genomic_DNA"/>
</dbReference>
<dbReference type="GO" id="GO:0008168">
    <property type="term" value="F:methyltransferase activity"/>
    <property type="evidence" value="ECO:0007669"/>
    <property type="project" value="UniProtKB-KW"/>
</dbReference>
<proteinExistence type="predicted"/>
<dbReference type="NCBIfam" id="TIGR00095">
    <property type="entry name" value="16S rRNA (guanine(966)-N(2))-methyltransferase RsmD"/>
    <property type="match status" value="1"/>
</dbReference>
<gene>
    <name evidence="3" type="ORF">SAMN05443428_11240</name>
</gene>
<evidence type="ECO:0000256" key="2">
    <source>
        <dbReference type="ARBA" id="ARBA00022679"/>
    </source>
</evidence>
<dbReference type="CDD" id="cd02440">
    <property type="entry name" value="AdoMet_MTases"/>
    <property type="match status" value="1"/>
</dbReference>
<keyword evidence="2 3" id="KW-0808">Transferase</keyword>
<accession>A0A1T4XSH1</accession>
<evidence type="ECO:0000313" key="4">
    <source>
        <dbReference type="Proteomes" id="UP000190105"/>
    </source>
</evidence>
<dbReference type="InterPro" id="IPR004398">
    <property type="entry name" value="RNA_MeTrfase_RsmD"/>
</dbReference>
<evidence type="ECO:0000256" key="1">
    <source>
        <dbReference type="ARBA" id="ARBA00022603"/>
    </source>
</evidence>
<dbReference type="AlphaFoldDB" id="A0A1T4XSH1"/>
<sequence length="187" mass="21571">MRIITGIAKGRKIKVPEGNNTRPTLDRVKESIFNIVNNRIPDSFILDLFAGSGNLGLECISRGSKSCIFCEKNKTAFSYLKENVINLGFNSNCELYNHDAFFVLKKCAQRNLKFDIIFLDPPYGRNLIIESLKNIDCYNLLDTNGIIITEYDENDIIPDKIGHFTKYRTEKYGRVRISFWNKEEINE</sequence>
<dbReference type="InterPro" id="IPR029063">
    <property type="entry name" value="SAM-dependent_MTases_sf"/>
</dbReference>
<evidence type="ECO:0000313" key="3">
    <source>
        <dbReference type="EMBL" id="SKA92313.1"/>
    </source>
</evidence>
<reference evidence="4" key="1">
    <citation type="submission" date="2017-02" db="EMBL/GenBank/DDBJ databases">
        <authorList>
            <person name="Varghese N."/>
            <person name="Submissions S."/>
        </authorList>
    </citation>
    <scope>NUCLEOTIDE SEQUENCE [LARGE SCALE GENOMIC DNA]</scope>
    <source>
        <strain evidence="4">USBA 833</strain>
    </source>
</reference>
<dbReference type="SUPFAM" id="SSF53335">
    <property type="entry name" value="S-adenosyl-L-methionine-dependent methyltransferases"/>
    <property type="match status" value="1"/>
</dbReference>
<dbReference type="Proteomes" id="UP000190105">
    <property type="component" value="Unassembled WGS sequence"/>
</dbReference>
<protein>
    <submittedName>
        <fullName evidence="3">16S rRNA (Guanine(966)-N(2))-methyltransferase RsmD</fullName>
    </submittedName>
</protein>
<dbReference type="Pfam" id="PF03602">
    <property type="entry name" value="Cons_hypoth95"/>
    <property type="match status" value="1"/>
</dbReference>
<dbReference type="PANTHER" id="PTHR43542">
    <property type="entry name" value="METHYLTRANSFERASE"/>
    <property type="match status" value="1"/>
</dbReference>
<organism evidence="3 4">
    <name type="scientific">Caloramator quimbayensis</name>
    <dbReference type="NCBI Taxonomy" id="1147123"/>
    <lineage>
        <taxon>Bacteria</taxon>
        <taxon>Bacillati</taxon>
        <taxon>Bacillota</taxon>
        <taxon>Clostridia</taxon>
        <taxon>Eubacteriales</taxon>
        <taxon>Clostridiaceae</taxon>
        <taxon>Caloramator</taxon>
    </lineage>
</organism>
<dbReference type="GO" id="GO:0003676">
    <property type="term" value="F:nucleic acid binding"/>
    <property type="evidence" value="ECO:0007669"/>
    <property type="project" value="InterPro"/>
</dbReference>
<name>A0A1T4XSH1_9CLOT</name>
<dbReference type="PIRSF" id="PIRSF004553">
    <property type="entry name" value="CHP00095"/>
    <property type="match status" value="1"/>
</dbReference>
<dbReference type="GO" id="GO:0031167">
    <property type="term" value="P:rRNA methylation"/>
    <property type="evidence" value="ECO:0007669"/>
    <property type="project" value="InterPro"/>
</dbReference>
<dbReference type="STRING" id="1147123.SAMN05443428_11240"/>
<keyword evidence="4" id="KW-1185">Reference proteome</keyword>
<dbReference type="InterPro" id="IPR002052">
    <property type="entry name" value="DNA_methylase_N6_adenine_CS"/>
</dbReference>